<name>A0A4U1I9I2_9BURK</name>
<protein>
    <submittedName>
        <fullName evidence="1">Uncharacterized protein</fullName>
    </submittedName>
</protein>
<reference evidence="1 2" key="1">
    <citation type="submission" date="2019-04" db="EMBL/GenBank/DDBJ databases">
        <title>Trinickia sp. 7GSK02, isolated from subtropical forest soil.</title>
        <authorList>
            <person name="Gao Z.-H."/>
            <person name="Qiu L.-H."/>
        </authorList>
    </citation>
    <scope>NUCLEOTIDE SEQUENCE [LARGE SCALE GENOMIC DNA]</scope>
    <source>
        <strain evidence="1 2">7GSK02</strain>
    </source>
</reference>
<dbReference type="AlphaFoldDB" id="A0A4U1I9I2"/>
<sequence>MYFSTSNSGNQQAAKIVALSAAAFGAELTKDRYAHVPFESVAAAISHAKAIPADQVARELFQLDPERRRKSLSVGLSQMVKAFGNEEQAMAFFRQVREPVATLRFEGVGGISESALQVKNRLAALASDAYLTRQGAAHDGLLPIEREYVDLLKSVRRELTVGVERDVVPPDAAEGIAAGIEGAVRHIPLPGMAEYVAPLHDVAREELFEEARERVRQRYAAKPSFDGPAPE</sequence>
<proteinExistence type="predicted"/>
<organism evidence="1 2">
    <name type="scientific">Trinickia terrae</name>
    <dbReference type="NCBI Taxonomy" id="2571161"/>
    <lineage>
        <taxon>Bacteria</taxon>
        <taxon>Pseudomonadati</taxon>
        <taxon>Pseudomonadota</taxon>
        <taxon>Betaproteobacteria</taxon>
        <taxon>Burkholderiales</taxon>
        <taxon>Burkholderiaceae</taxon>
        <taxon>Trinickia</taxon>
    </lineage>
</organism>
<gene>
    <name evidence="1" type="ORF">FAZ69_08350</name>
</gene>
<dbReference type="Proteomes" id="UP000305539">
    <property type="component" value="Unassembled WGS sequence"/>
</dbReference>
<dbReference type="EMBL" id="SWJE01000004">
    <property type="protein sequence ID" value="TKC90149.1"/>
    <property type="molecule type" value="Genomic_DNA"/>
</dbReference>
<evidence type="ECO:0000313" key="1">
    <source>
        <dbReference type="EMBL" id="TKC90149.1"/>
    </source>
</evidence>
<comment type="caution">
    <text evidence="1">The sequence shown here is derived from an EMBL/GenBank/DDBJ whole genome shotgun (WGS) entry which is preliminary data.</text>
</comment>
<evidence type="ECO:0000313" key="2">
    <source>
        <dbReference type="Proteomes" id="UP000305539"/>
    </source>
</evidence>
<keyword evidence="2" id="KW-1185">Reference proteome</keyword>
<accession>A0A4U1I9I2</accession>
<dbReference type="RefSeq" id="WP_136893479.1">
    <property type="nucleotide sequence ID" value="NZ_SWJE01000004.1"/>
</dbReference>